<feature type="compositionally biased region" description="Basic and acidic residues" evidence="1">
    <location>
        <begin position="682"/>
        <end position="695"/>
    </location>
</feature>
<feature type="compositionally biased region" description="Polar residues" evidence="1">
    <location>
        <begin position="262"/>
        <end position="271"/>
    </location>
</feature>
<protein>
    <submittedName>
        <fullName evidence="3">Uncharacterized protein</fullName>
    </submittedName>
</protein>
<keyword evidence="4" id="KW-1185">Reference proteome</keyword>
<gene>
    <name evidence="3" type="ORF">ASPWEDRAFT_175672</name>
</gene>
<evidence type="ECO:0000313" key="4">
    <source>
        <dbReference type="Proteomes" id="UP000184383"/>
    </source>
</evidence>
<feature type="compositionally biased region" description="Polar residues" evidence="1">
    <location>
        <begin position="352"/>
        <end position="362"/>
    </location>
</feature>
<evidence type="ECO:0000313" key="3">
    <source>
        <dbReference type="EMBL" id="OJJ32394.1"/>
    </source>
</evidence>
<feature type="region of interest" description="Disordered" evidence="1">
    <location>
        <begin position="682"/>
        <end position="711"/>
    </location>
</feature>
<keyword evidence="2" id="KW-0812">Transmembrane</keyword>
<feature type="transmembrane region" description="Helical" evidence="2">
    <location>
        <begin position="88"/>
        <end position="108"/>
    </location>
</feature>
<dbReference type="Proteomes" id="UP000184383">
    <property type="component" value="Unassembled WGS sequence"/>
</dbReference>
<reference evidence="4" key="1">
    <citation type="journal article" date="2017" name="Genome Biol.">
        <title>Comparative genomics reveals high biological diversity and specific adaptations in the industrially and medically important fungal genus Aspergillus.</title>
        <authorList>
            <person name="de Vries R.P."/>
            <person name="Riley R."/>
            <person name="Wiebenga A."/>
            <person name="Aguilar-Osorio G."/>
            <person name="Amillis S."/>
            <person name="Uchima C.A."/>
            <person name="Anderluh G."/>
            <person name="Asadollahi M."/>
            <person name="Askin M."/>
            <person name="Barry K."/>
            <person name="Battaglia E."/>
            <person name="Bayram O."/>
            <person name="Benocci T."/>
            <person name="Braus-Stromeyer S.A."/>
            <person name="Caldana C."/>
            <person name="Canovas D."/>
            <person name="Cerqueira G.C."/>
            <person name="Chen F."/>
            <person name="Chen W."/>
            <person name="Choi C."/>
            <person name="Clum A."/>
            <person name="Dos Santos R.A."/>
            <person name="Damasio A.R."/>
            <person name="Diallinas G."/>
            <person name="Emri T."/>
            <person name="Fekete E."/>
            <person name="Flipphi M."/>
            <person name="Freyberg S."/>
            <person name="Gallo A."/>
            <person name="Gournas C."/>
            <person name="Habgood R."/>
            <person name="Hainaut M."/>
            <person name="Harispe M.L."/>
            <person name="Henrissat B."/>
            <person name="Hilden K.S."/>
            <person name="Hope R."/>
            <person name="Hossain A."/>
            <person name="Karabika E."/>
            <person name="Karaffa L."/>
            <person name="Karanyi Z."/>
            <person name="Krasevec N."/>
            <person name="Kuo A."/>
            <person name="Kusch H."/>
            <person name="LaButti K."/>
            <person name="Lagendijk E.L."/>
            <person name="Lapidus A."/>
            <person name="Levasseur A."/>
            <person name="Lindquist E."/>
            <person name="Lipzen A."/>
            <person name="Logrieco A.F."/>
            <person name="MacCabe A."/>
            <person name="Maekelae M.R."/>
            <person name="Malavazi I."/>
            <person name="Melin P."/>
            <person name="Meyer V."/>
            <person name="Mielnichuk N."/>
            <person name="Miskei M."/>
            <person name="Molnar A.P."/>
            <person name="Mule G."/>
            <person name="Ngan C.Y."/>
            <person name="Orejas M."/>
            <person name="Orosz E."/>
            <person name="Ouedraogo J.P."/>
            <person name="Overkamp K.M."/>
            <person name="Park H.-S."/>
            <person name="Perrone G."/>
            <person name="Piumi F."/>
            <person name="Punt P.J."/>
            <person name="Ram A.F."/>
            <person name="Ramon A."/>
            <person name="Rauscher S."/>
            <person name="Record E."/>
            <person name="Riano-Pachon D.M."/>
            <person name="Robert V."/>
            <person name="Roehrig J."/>
            <person name="Ruller R."/>
            <person name="Salamov A."/>
            <person name="Salih N.S."/>
            <person name="Samson R.A."/>
            <person name="Sandor E."/>
            <person name="Sanguinetti M."/>
            <person name="Schuetze T."/>
            <person name="Sepcic K."/>
            <person name="Shelest E."/>
            <person name="Sherlock G."/>
            <person name="Sophianopoulou V."/>
            <person name="Squina F.M."/>
            <person name="Sun H."/>
            <person name="Susca A."/>
            <person name="Todd R.B."/>
            <person name="Tsang A."/>
            <person name="Unkles S.E."/>
            <person name="van de Wiele N."/>
            <person name="van Rossen-Uffink D."/>
            <person name="Oliveira J.V."/>
            <person name="Vesth T.C."/>
            <person name="Visser J."/>
            <person name="Yu J.-H."/>
            <person name="Zhou M."/>
            <person name="Andersen M.R."/>
            <person name="Archer D.B."/>
            <person name="Baker S.E."/>
            <person name="Benoit I."/>
            <person name="Brakhage A.A."/>
            <person name="Braus G.H."/>
            <person name="Fischer R."/>
            <person name="Frisvad J.C."/>
            <person name="Goldman G.H."/>
            <person name="Houbraken J."/>
            <person name="Oakley B."/>
            <person name="Pocsi I."/>
            <person name="Scazzocchio C."/>
            <person name="Seiboth B."/>
            <person name="vanKuyk P.A."/>
            <person name="Wortman J."/>
            <person name="Dyer P.S."/>
            <person name="Grigoriev I.V."/>
        </authorList>
    </citation>
    <scope>NUCLEOTIDE SEQUENCE [LARGE SCALE GENOMIC DNA]</scope>
    <source>
        <strain evidence="4">DTO 134E9</strain>
    </source>
</reference>
<feature type="compositionally biased region" description="Pro residues" evidence="1">
    <location>
        <begin position="516"/>
        <end position="529"/>
    </location>
</feature>
<feature type="region of interest" description="Disordered" evidence="1">
    <location>
        <begin position="501"/>
        <end position="670"/>
    </location>
</feature>
<feature type="compositionally biased region" description="Basic and acidic residues" evidence="1">
    <location>
        <begin position="562"/>
        <end position="571"/>
    </location>
</feature>
<dbReference type="EMBL" id="KV878215">
    <property type="protein sequence ID" value="OJJ32394.1"/>
    <property type="molecule type" value="Genomic_DNA"/>
</dbReference>
<feature type="transmembrane region" description="Helical" evidence="2">
    <location>
        <begin position="150"/>
        <end position="175"/>
    </location>
</feature>
<sequence>MGRSSPPFLYGPPSTYSFTGPTDRPFNPKAATQASKSRESPKPKSKRPFINFNKHPDSFSLVQNGKTRWTPMSPKTKGRVFHGRKGQLALRVLALLGALGSLFCAIVVKNVAATIVWIIRVGPCVAILHTLYGIYHLSRSPIGRPTGSQASYMVFAATFDLGLIPFYVFTAFIAYKQYTTDYYHWETLFDNAQITEPIAKVTFILSIANGGLHAISLGLSIFLAVLFREITKLPPDLNPLEDNLTARPHKRNKSEMAEKHLSQSTMDTAISSDPLIGSPRAVPFMHTRERSSVDGSARYSDQFNEQRQSQGSHNPDYLPYEEPPVPEIPAHLFQADHFLPQTPVQEMENIKIQTPSNMSRNTPIREPSPSIPDRSQCVSPESDNWIVYPSRSPSPIEEFQATQNENLARRDPSSVYDRTVTPASTNSGGRDWLGSAQRYGWGVGGPIAEDVHGEYESLAAHEYYGNDDDIHDFPLHNRLYDQIEQDLGENRINIFHDYDDHEEDHHNSLPFNPLGLNPPTPQPPTPQPNEPLDNISATGRNILADIPNLSPTPPVAVPEIDSPEKKGRFYGELEGNPGLSVPRGVSGQDKPYIDGLGRKPTKLVKRKSQKMNSYGPLRQNDADSDADENSTPPLPKPVTVDGDRKGRVVSNSGADYGARHNTGPGAALSSYGSYIAGLGVGRRRDVSGKVAEEGRSGATMPQDKQPQTTPVRAAGWARFAGL</sequence>
<feature type="transmembrane region" description="Helical" evidence="2">
    <location>
        <begin position="114"/>
        <end position="138"/>
    </location>
</feature>
<organism evidence="3 4">
    <name type="scientific">Aspergillus wentii DTO 134E9</name>
    <dbReference type="NCBI Taxonomy" id="1073089"/>
    <lineage>
        <taxon>Eukaryota</taxon>
        <taxon>Fungi</taxon>
        <taxon>Dikarya</taxon>
        <taxon>Ascomycota</taxon>
        <taxon>Pezizomycotina</taxon>
        <taxon>Eurotiomycetes</taxon>
        <taxon>Eurotiomycetidae</taxon>
        <taxon>Eurotiales</taxon>
        <taxon>Aspergillaceae</taxon>
        <taxon>Aspergillus</taxon>
        <taxon>Aspergillus subgen. Cremei</taxon>
    </lineage>
</organism>
<feature type="region of interest" description="Disordered" evidence="1">
    <location>
        <begin position="404"/>
        <end position="431"/>
    </location>
</feature>
<dbReference type="GeneID" id="63747245"/>
<feature type="region of interest" description="Disordered" evidence="1">
    <location>
        <begin position="1"/>
        <end position="66"/>
    </location>
</feature>
<keyword evidence="2" id="KW-0472">Membrane</keyword>
<accession>A0A1L9RBU7</accession>
<dbReference type="OrthoDB" id="5404940at2759"/>
<dbReference type="VEuPathDB" id="FungiDB:ASPWEDRAFT_175672"/>
<feature type="compositionally biased region" description="Polar residues" evidence="1">
    <location>
        <begin position="299"/>
        <end position="313"/>
    </location>
</feature>
<name>A0A1L9RBU7_ASPWE</name>
<dbReference type="RefSeq" id="XP_040686071.1">
    <property type="nucleotide sequence ID" value="XM_040831397.1"/>
</dbReference>
<keyword evidence="2" id="KW-1133">Transmembrane helix</keyword>
<evidence type="ECO:0000256" key="1">
    <source>
        <dbReference type="SAM" id="MobiDB-lite"/>
    </source>
</evidence>
<feature type="transmembrane region" description="Helical" evidence="2">
    <location>
        <begin position="203"/>
        <end position="227"/>
    </location>
</feature>
<feature type="compositionally biased region" description="Basic residues" evidence="1">
    <location>
        <begin position="599"/>
        <end position="609"/>
    </location>
</feature>
<feature type="region of interest" description="Disordered" evidence="1">
    <location>
        <begin position="241"/>
        <end position="319"/>
    </location>
</feature>
<evidence type="ECO:0000256" key="2">
    <source>
        <dbReference type="SAM" id="Phobius"/>
    </source>
</evidence>
<feature type="region of interest" description="Disordered" evidence="1">
    <location>
        <begin position="352"/>
        <end position="380"/>
    </location>
</feature>
<dbReference type="AlphaFoldDB" id="A0A1L9RBU7"/>
<proteinExistence type="predicted"/>
<dbReference type="STRING" id="1073089.A0A1L9RBU7"/>